<dbReference type="RefSeq" id="WP_138238774.1">
    <property type="nucleotide sequence ID" value="NZ_VBRY01000004.1"/>
</dbReference>
<dbReference type="NCBIfam" id="TIGR00045">
    <property type="entry name" value="glycerate kinase"/>
    <property type="match status" value="1"/>
</dbReference>
<dbReference type="PIRSF" id="PIRSF006078">
    <property type="entry name" value="GlxK"/>
    <property type="match status" value="1"/>
</dbReference>
<organism evidence="5 6">
    <name type="scientific">Mariprofundus erugo</name>
    <dbReference type="NCBI Taxonomy" id="2528639"/>
    <lineage>
        <taxon>Bacteria</taxon>
        <taxon>Pseudomonadati</taxon>
        <taxon>Pseudomonadota</taxon>
        <taxon>Candidatius Mariprofundia</taxon>
        <taxon>Mariprofundales</taxon>
        <taxon>Mariprofundaceae</taxon>
        <taxon>Mariprofundus</taxon>
    </lineage>
</organism>
<proteinExistence type="inferred from homology"/>
<evidence type="ECO:0000256" key="2">
    <source>
        <dbReference type="ARBA" id="ARBA00022679"/>
    </source>
</evidence>
<dbReference type="InterPro" id="IPR036129">
    <property type="entry name" value="Glycerate_kinase_sf"/>
</dbReference>
<dbReference type="InterPro" id="IPR018193">
    <property type="entry name" value="Glyc_kinase_flavodox-like_fold"/>
</dbReference>
<keyword evidence="2 4" id="KW-0808">Transferase</keyword>
<dbReference type="Proteomes" id="UP000306585">
    <property type="component" value="Unassembled WGS sequence"/>
</dbReference>
<gene>
    <name evidence="5" type="ORF">FEF65_05360</name>
</gene>
<evidence type="ECO:0000313" key="6">
    <source>
        <dbReference type="Proteomes" id="UP000306585"/>
    </source>
</evidence>
<name>A0A5R9GQJ9_9PROT</name>
<dbReference type="InterPro" id="IPR018197">
    <property type="entry name" value="Glycerate_kinase_RE-like"/>
</dbReference>
<dbReference type="InterPro" id="IPR004381">
    <property type="entry name" value="Glycerate_kinase"/>
</dbReference>
<reference evidence="5 6" key="1">
    <citation type="journal article" date="2019" name="Appl. Environ. Microbiol.">
        <title>Environmental Evidence and Genomic Insight of Iron-oxidizing Bacteria Preference Towards More Corrosion Resistant Stainless Steel at Higher Salinities.</title>
        <authorList>
            <person name="Garrison C.E."/>
            <person name="Price K.A."/>
            <person name="Field E.K."/>
        </authorList>
    </citation>
    <scope>NUCLEOTIDE SEQUENCE [LARGE SCALE GENOMIC DNA]</scope>
    <source>
        <strain evidence="5 6">P3</strain>
    </source>
</reference>
<dbReference type="Gene3D" id="3.90.1510.10">
    <property type="entry name" value="Glycerate kinase, domain 2"/>
    <property type="match status" value="1"/>
</dbReference>
<dbReference type="SUPFAM" id="SSF110738">
    <property type="entry name" value="Glycerate kinase I"/>
    <property type="match status" value="1"/>
</dbReference>
<sequence length="363" mass="38679">MRILIAPDSFKGTLTAPQVAAVMAQGMRQICAAATLRLMPLADGGEGTRDVLMAALDGFVREGVGYFDMDGRRHAVIESALWIGLHAELSHRPIHQRGTSAPGEMVKRLLDEGIRDIWLALGGSGTCDGGLGMLQALGCRAYDQKGQICTPDLAGMMAVRQLDAAPLDHRLQSCRLTALVDVDNPLYGEQGAVYTYAVQKGLDMDELEHVDLAMQCWADLCERVFRCKVAGLPGAGAAGGLGFALKLLGAAVVPGGAWVLRQCGFDRLLNECDWVVTGEGRSDLQTLHGKLPLIVAQQARQAGVRSALISGDVTAAEALAREFDQVISVRPQSMTCANAMARAESLLLAATARWMASKIPVQS</sequence>
<keyword evidence="6" id="KW-1185">Reference proteome</keyword>
<dbReference type="AlphaFoldDB" id="A0A5R9GQJ9"/>
<dbReference type="Pfam" id="PF02595">
    <property type="entry name" value="Gly_kinase"/>
    <property type="match status" value="1"/>
</dbReference>
<evidence type="ECO:0000256" key="3">
    <source>
        <dbReference type="ARBA" id="ARBA00022777"/>
    </source>
</evidence>
<dbReference type="Gene3D" id="3.40.50.10350">
    <property type="entry name" value="Glycerate kinase, domain 1"/>
    <property type="match status" value="1"/>
</dbReference>
<comment type="similarity">
    <text evidence="1 4">Belongs to the glycerate kinase type-1 family.</text>
</comment>
<evidence type="ECO:0000313" key="5">
    <source>
        <dbReference type="EMBL" id="TLS67878.1"/>
    </source>
</evidence>
<comment type="caution">
    <text evidence="5">The sequence shown here is derived from an EMBL/GenBank/DDBJ whole genome shotgun (WGS) entry which is preliminary data.</text>
</comment>
<protein>
    <submittedName>
        <fullName evidence="5">Glycerate kinase</fullName>
    </submittedName>
</protein>
<dbReference type="EMBL" id="VBRY01000004">
    <property type="protein sequence ID" value="TLS67878.1"/>
    <property type="molecule type" value="Genomic_DNA"/>
</dbReference>
<dbReference type="PANTHER" id="PTHR21599">
    <property type="entry name" value="GLYCERATE KINASE"/>
    <property type="match status" value="1"/>
</dbReference>
<dbReference type="GO" id="GO:0008887">
    <property type="term" value="F:glycerate kinase activity"/>
    <property type="evidence" value="ECO:0007669"/>
    <property type="project" value="UniProtKB-UniRule"/>
</dbReference>
<evidence type="ECO:0000256" key="1">
    <source>
        <dbReference type="ARBA" id="ARBA00006284"/>
    </source>
</evidence>
<dbReference type="GO" id="GO:0031388">
    <property type="term" value="P:organic acid phosphorylation"/>
    <property type="evidence" value="ECO:0007669"/>
    <property type="project" value="UniProtKB-UniRule"/>
</dbReference>
<accession>A0A5R9GQJ9</accession>
<keyword evidence="3 4" id="KW-0418">Kinase</keyword>
<evidence type="ECO:0000256" key="4">
    <source>
        <dbReference type="PIRNR" id="PIRNR006078"/>
    </source>
</evidence>
<dbReference type="PANTHER" id="PTHR21599:SF0">
    <property type="entry name" value="GLYCERATE KINASE"/>
    <property type="match status" value="1"/>
</dbReference>